<evidence type="ECO:0000256" key="2">
    <source>
        <dbReference type="SAM" id="MobiDB-lite"/>
    </source>
</evidence>
<keyword evidence="4" id="KW-1185">Reference proteome</keyword>
<organism evidence="3 4">
    <name type="scientific">Plakobranchus ocellatus</name>
    <dbReference type="NCBI Taxonomy" id="259542"/>
    <lineage>
        <taxon>Eukaryota</taxon>
        <taxon>Metazoa</taxon>
        <taxon>Spiralia</taxon>
        <taxon>Lophotrochozoa</taxon>
        <taxon>Mollusca</taxon>
        <taxon>Gastropoda</taxon>
        <taxon>Heterobranchia</taxon>
        <taxon>Euthyneura</taxon>
        <taxon>Panpulmonata</taxon>
        <taxon>Sacoglossa</taxon>
        <taxon>Placobranchoidea</taxon>
        <taxon>Plakobranchidae</taxon>
        <taxon>Plakobranchus</taxon>
    </lineage>
</organism>
<keyword evidence="1" id="KW-0344">Guanine-nucleotide releasing factor</keyword>
<sequence>MVLSRILVFPLISENGVRRNPLSVLKTPAVTADLKFVDERLFCAFEGGTMNIFSRITSGGWSITRPTQLSFGSVSIKLHFIHDEDIWLSCGNKLSLVEIDSLAINATHTLSANHESDINQVVKTGVGIWVSFLNSAYIKLYHLETMVNLQEISIGNFVHRIKTEKLWTLSDNTTNLVVTSLAESKGLLWIGTSVGVVLTLPLPRLSDGVPLYRGRPSISLHAHRGPVKFLVPLHCASSTLELNRHSSLRYTLRQRQSRRNIEREKVEMEESQKRRMEEDGKITEVEKVTGGNGNTILDCVPDGGTIQDIGVGGGGPDDSDIGSPRTLDDMESSSSSISSPAFPGAADANCPKVLKNFTGFSGKPAFSYSLRNGSSSLKSDWDKYGGDTETDAIRKGSVDDTAIAVRRKLSFRSELANRIMVTSNTLSRSQMNLSMYTNEVEMYYDYLMEDGTDQEDFDNEAQGHNISGSREGKKEKKDKKERGKVAKDKVGQKNKGDENKSNKILLLKACQESGTDQSEARIDPPSSATSSIQNFSPASETVTATDRVSISGTLVSQSAPVKNVGSGFLRGFGTRATMSRKANTNNAVIVLSGGDGYCDLDMSRSQFKMDDACVQLWLYKY</sequence>
<dbReference type="InterPro" id="IPR039919">
    <property type="entry name" value="ARHGEF10/ARHGEF17"/>
</dbReference>
<feature type="compositionally biased region" description="Polar residues" evidence="2">
    <location>
        <begin position="526"/>
        <end position="540"/>
    </location>
</feature>
<dbReference type="PANTHER" id="PTHR12877">
    <property type="entry name" value="RHO GUANINE NUCLEOTIDE EXCHANGE FACTOR"/>
    <property type="match status" value="1"/>
</dbReference>
<dbReference type="GO" id="GO:0030036">
    <property type="term" value="P:actin cytoskeleton organization"/>
    <property type="evidence" value="ECO:0007669"/>
    <property type="project" value="TreeGrafter"/>
</dbReference>
<dbReference type="AlphaFoldDB" id="A0AAV3ZDB1"/>
<dbReference type="PANTHER" id="PTHR12877:SF7">
    <property type="entry name" value="RHO GUANINE NUCLEOTIDE EXCHANGE FACTOR 10-LIKE PROTEIN"/>
    <property type="match status" value="1"/>
</dbReference>
<dbReference type="EMBL" id="BLXT01002256">
    <property type="protein sequence ID" value="GFN92544.1"/>
    <property type="molecule type" value="Genomic_DNA"/>
</dbReference>
<feature type="region of interest" description="Disordered" evidence="2">
    <location>
        <begin position="454"/>
        <end position="540"/>
    </location>
</feature>
<dbReference type="Proteomes" id="UP000735302">
    <property type="component" value="Unassembled WGS sequence"/>
</dbReference>
<reference evidence="3 4" key="1">
    <citation type="journal article" date="2021" name="Elife">
        <title>Chloroplast acquisition without the gene transfer in kleptoplastic sea slugs, Plakobranchus ocellatus.</title>
        <authorList>
            <person name="Maeda T."/>
            <person name="Takahashi S."/>
            <person name="Yoshida T."/>
            <person name="Shimamura S."/>
            <person name="Takaki Y."/>
            <person name="Nagai Y."/>
            <person name="Toyoda A."/>
            <person name="Suzuki Y."/>
            <person name="Arimoto A."/>
            <person name="Ishii H."/>
            <person name="Satoh N."/>
            <person name="Nishiyama T."/>
            <person name="Hasebe M."/>
            <person name="Maruyama T."/>
            <person name="Minagawa J."/>
            <person name="Obokata J."/>
            <person name="Shigenobu S."/>
        </authorList>
    </citation>
    <scope>NUCLEOTIDE SEQUENCE [LARGE SCALE GENOMIC DNA]</scope>
</reference>
<protein>
    <submittedName>
        <fullName evidence="3">Rho guanine nucleotide exchange factor 10</fullName>
    </submittedName>
</protein>
<dbReference type="GO" id="GO:0005085">
    <property type="term" value="F:guanyl-nucleotide exchange factor activity"/>
    <property type="evidence" value="ECO:0007669"/>
    <property type="project" value="UniProtKB-KW"/>
</dbReference>
<evidence type="ECO:0000313" key="3">
    <source>
        <dbReference type="EMBL" id="GFN92544.1"/>
    </source>
</evidence>
<gene>
    <name evidence="3" type="ORF">PoB_001905000</name>
</gene>
<feature type="compositionally biased region" description="Basic and acidic residues" evidence="2">
    <location>
        <begin position="470"/>
        <end position="501"/>
    </location>
</feature>
<evidence type="ECO:0000256" key="1">
    <source>
        <dbReference type="ARBA" id="ARBA00022658"/>
    </source>
</evidence>
<name>A0AAV3ZDB1_9GAST</name>
<proteinExistence type="predicted"/>
<evidence type="ECO:0000313" key="4">
    <source>
        <dbReference type="Proteomes" id="UP000735302"/>
    </source>
</evidence>
<dbReference type="GO" id="GO:0051496">
    <property type="term" value="P:positive regulation of stress fiber assembly"/>
    <property type="evidence" value="ECO:0007669"/>
    <property type="project" value="TreeGrafter"/>
</dbReference>
<dbReference type="Pfam" id="PF19056">
    <property type="entry name" value="WD40_2"/>
    <property type="match status" value="1"/>
</dbReference>
<comment type="caution">
    <text evidence="3">The sequence shown here is derived from an EMBL/GenBank/DDBJ whole genome shotgun (WGS) entry which is preliminary data.</text>
</comment>
<feature type="region of interest" description="Disordered" evidence="2">
    <location>
        <begin position="311"/>
        <end position="343"/>
    </location>
</feature>
<accession>A0AAV3ZDB1</accession>